<organism evidence="1 2">
    <name type="scientific">Piloderma croceum (strain F 1598)</name>
    <dbReference type="NCBI Taxonomy" id="765440"/>
    <lineage>
        <taxon>Eukaryota</taxon>
        <taxon>Fungi</taxon>
        <taxon>Dikarya</taxon>
        <taxon>Basidiomycota</taxon>
        <taxon>Agaricomycotina</taxon>
        <taxon>Agaricomycetes</taxon>
        <taxon>Agaricomycetidae</taxon>
        <taxon>Atheliales</taxon>
        <taxon>Atheliaceae</taxon>
        <taxon>Piloderma</taxon>
    </lineage>
</organism>
<reference evidence="2" key="2">
    <citation type="submission" date="2015-01" db="EMBL/GenBank/DDBJ databases">
        <title>Evolutionary Origins and Diversification of the Mycorrhizal Mutualists.</title>
        <authorList>
            <consortium name="DOE Joint Genome Institute"/>
            <consortium name="Mycorrhizal Genomics Consortium"/>
            <person name="Kohler A."/>
            <person name="Kuo A."/>
            <person name="Nagy L.G."/>
            <person name="Floudas D."/>
            <person name="Copeland A."/>
            <person name="Barry K.W."/>
            <person name="Cichocki N."/>
            <person name="Veneault-Fourrey C."/>
            <person name="LaButti K."/>
            <person name="Lindquist E.A."/>
            <person name="Lipzen A."/>
            <person name="Lundell T."/>
            <person name="Morin E."/>
            <person name="Murat C."/>
            <person name="Riley R."/>
            <person name="Ohm R."/>
            <person name="Sun H."/>
            <person name="Tunlid A."/>
            <person name="Henrissat B."/>
            <person name="Grigoriev I.V."/>
            <person name="Hibbett D.S."/>
            <person name="Martin F."/>
        </authorList>
    </citation>
    <scope>NUCLEOTIDE SEQUENCE [LARGE SCALE GENOMIC DNA]</scope>
    <source>
        <strain evidence="2">F 1598</strain>
    </source>
</reference>
<dbReference type="InterPro" id="IPR036322">
    <property type="entry name" value="WD40_repeat_dom_sf"/>
</dbReference>
<evidence type="ECO:0000313" key="2">
    <source>
        <dbReference type="Proteomes" id="UP000054166"/>
    </source>
</evidence>
<dbReference type="EMBL" id="KN833031">
    <property type="protein sequence ID" value="KIM76807.1"/>
    <property type="molecule type" value="Genomic_DNA"/>
</dbReference>
<name>A0A0C3BHH0_PILCF</name>
<dbReference type="SUPFAM" id="SSF50978">
    <property type="entry name" value="WD40 repeat-like"/>
    <property type="match status" value="1"/>
</dbReference>
<accession>A0A0C3BHH0</accession>
<sequence>GDNADIVIWDILTGEKVQVISCAFHGPIGALIWIPEMPDLVPGFAFGCADGSIHVYQRVKLSSNYQYLTQELVHDGPILDLKFDTQFGRLASVGGGFPQVECYSIEPWALKWSKQLRTHMCNYSAYSDLSENYLAVTNLHDGVDLYSVPNMQLIKTYSHGNANTAIFKVSFVNKGWLVSGGQDGFARMYDVRSGQLVQKLEHDSGM</sequence>
<dbReference type="InterPro" id="IPR015943">
    <property type="entry name" value="WD40/YVTN_repeat-like_dom_sf"/>
</dbReference>
<keyword evidence="2" id="KW-1185">Reference proteome</keyword>
<dbReference type="HOGENOM" id="CLU_057730_1_0_1"/>
<dbReference type="InterPro" id="IPR001680">
    <property type="entry name" value="WD40_rpt"/>
</dbReference>
<evidence type="ECO:0000313" key="1">
    <source>
        <dbReference type="EMBL" id="KIM76807.1"/>
    </source>
</evidence>
<dbReference type="STRING" id="765440.A0A0C3BHH0"/>
<dbReference type="Proteomes" id="UP000054166">
    <property type="component" value="Unassembled WGS sequence"/>
</dbReference>
<feature type="non-terminal residue" evidence="1">
    <location>
        <position position="1"/>
    </location>
</feature>
<proteinExistence type="predicted"/>
<reference evidence="1 2" key="1">
    <citation type="submission" date="2014-04" db="EMBL/GenBank/DDBJ databases">
        <authorList>
            <consortium name="DOE Joint Genome Institute"/>
            <person name="Kuo A."/>
            <person name="Tarkka M."/>
            <person name="Buscot F."/>
            <person name="Kohler A."/>
            <person name="Nagy L.G."/>
            <person name="Floudas D."/>
            <person name="Copeland A."/>
            <person name="Barry K.W."/>
            <person name="Cichocki N."/>
            <person name="Veneault-Fourrey C."/>
            <person name="LaButti K."/>
            <person name="Lindquist E.A."/>
            <person name="Lipzen A."/>
            <person name="Lundell T."/>
            <person name="Morin E."/>
            <person name="Murat C."/>
            <person name="Sun H."/>
            <person name="Tunlid A."/>
            <person name="Henrissat B."/>
            <person name="Grigoriev I.V."/>
            <person name="Hibbett D.S."/>
            <person name="Martin F."/>
            <person name="Nordberg H.P."/>
            <person name="Cantor M.N."/>
            <person name="Hua S.X."/>
        </authorList>
    </citation>
    <scope>NUCLEOTIDE SEQUENCE [LARGE SCALE GENOMIC DNA]</scope>
    <source>
        <strain evidence="1 2">F 1598</strain>
    </source>
</reference>
<protein>
    <recommendedName>
        <fullName evidence="3">Anaphase-promoting complex subunit 4 WD40 domain-containing protein</fullName>
    </recommendedName>
</protein>
<dbReference type="InParanoid" id="A0A0C3BHH0"/>
<evidence type="ECO:0008006" key="3">
    <source>
        <dbReference type="Google" id="ProtNLM"/>
    </source>
</evidence>
<dbReference type="AlphaFoldDB" id="A0A0C3BHH0"/>
<dbReference type="SMART" id="SM00320">
    <property type="entry name" value="WD40"/>
    <property type="match status" value="2"/>
</dbReference>
<dbReference type="Gene3D" id="2.130.10.10">
    <property type="entry name" value="YVTN repeat-like/Quinoprotein amine dehydrogenase"/>
    <property type="match status" value="2"/>
</dbReference>
<gene>
    <name evidence="1" type="ORF">PILCRDRAFT_77458</name>
</gene>
<dbReference type="OrthoDB" id="3238562at2759"/>